<name>A0CKZ8_PARTE</name>
<proteinExistence type="predicted"/>
<dbReference type="HOGENOM" id="CLU_493019_0_0_1"/>
<gene>
    <name evidence="7" type="ORF">GSPATT00008012001</name>
</gene>
<dbReference type="EMBL" id="CT868097">
    <property type="protein sequence ID" value="CAK71465.1"/>
    <property type="molecule type" value="Genomic_DNA"/>
</dbReference>
<keyword evidence="3 4" id="KW-0862">Zinc</keyword>
<keyword evidence="2 4" id="KW-0863">Zinc-finger</keyword>
<feature type="domain" description="C3H1-type" evidence="6">
    <location>
        <begin position="490"/>
        <end position="518"/>
    </location>
</feature>
<dbReference type="PROSITE" id="PS50103">
    <property type="entry name" value="ZF_C3H1"/>
    <property type="match status" value="1"/>
</dbReference>
<evidence type="ECO:0000256" key="3">
    <source>
        <dbReference type="ARBA" id="ARBA00022833"/>
    </source>
</evidence>
<dbReference type="InterPro" id="IPR000571">
    <property type="entry name" value="Znf_CCCH"/>
</dbReference>
<evidence type="ECO:0000313" key="8">
    <source>
        <dbReference type="Proteomes" id="UP000000600"/>
    </source>
</evidence>
<dbReference type="GeneID" id="5024647"/>
<evidence type="ECO:0000256" key="5">
    <source>
        <dbReference type="SAM" id="MobiDB-lite"/>
    </source>
</evidence>
<dbReference type="RefSeq" id="XP_001438862.1">
    <property type="nucleotide sequence ID" value="XM_001438825.2"/>
</dbReference>
<accession>A0CKZ8</accession>
<dbReference type="Proteomes" id="UP000000600">
    <property type="component" value="Unassembled WGS sequence"/>
</dbReference>
<dbReference type="AlphaFoldDB" id="A0CKZ8"/>
<evidence type="ECO:0000256" key="2">
    <source>
        <dbReference type="ARBA" id="ARBA00022771"/>
    </source>
</evidence>
<reference evidence="7 8" key="1">
    <citation type="journal article" date="2006" name="Nature">
        <title>Global trends of whole-genome duplications revealed by the ciliate Paramecium tetraurelia.</title>
        <authorList>
            <consortium name="Genoscope"/>
            <person name="Aury J.-M."/>
            <person name="Jaillon O."/>
            <person name="Duret L."/>
            <person name="Noel B."/>
            <person name="Jubin C."/>
            <person name="Porcel B.M."/>
            <person name="Segurens B."/>
            <person name="Daubin V."/>
            <person name="Anthouard V."/>
            <person name="Aiach N."/>
            <person name="Arnaiz O."/>
            <person name="Billaut A."/>
            <person name="Beisson J."/>
            <person name="Blanc I."/>
            <person name="Bouhouche K."/>
            <person name="Camara F."/>
            <person name="Duharcourt S."/>
            <person name="Guigo R."/>
            <person name="Gogendeau D."/>
            <person name="Katinka M."/>
            <person name="Keller A.-M."/>
            <person name="Kissmehl R."/>
            <person name="Klotz C."/>
            <person name="Koll F."/>
            <person name="Le Moue A."/>
            <person name="Lepere C."/>
            <person name="Malinsky S."/>
            <person name="Nowacki M."/>
            <person name="Nowak J.K."/>
            <person name="Plattner H."/>
            <person name="Poulain J."/>
            <person name="Ruiz F."/>
            <person name="Serrano V."/>
            <person name="Zagulski M."/>
            <person name="Dessen P."/>
            <person name="Betermier M."/>
            <person name="Weissenbach J."/>
            <person name="Scarpelli C."/>
            <person name="Schachter V."/>
            <person name="Sperling L."/>
            <person name="Meyer E."/>
            <person name="Cohen J."/>
            <person name="Wincker P."/>
        </authorList>
    </citation>
    <scope>NUCLEOTIDE SEQUENCE [LARGE SCALE GENOMIC DNA]</scope>
    <source>
        <strain evidence="7 8">Stock d4-2</strain>
    </source>
</reference>
<evidence type="ECO:0000256" key="4">
    <source>
        <dbReference type="PROSITE-ProRule" id="PRU00723"/>
    </source>
</evidence>
<feature type="zinc finger region" description="C3H1-type" evidence="4">
    <location>
        <begin position="490"/>
        <end position="518"/>
    </location>
</feature>
<feature type="region of interest" description="Disordered" evidence="5">
    <location>
        <begin position="140"/>
        <end position="173"/>
    </location>
</feature>
<organism evidence="7 8">
    <name type="scientific">Paramecium tetraurelia</name>
    <dbReference type="NCBI Taxonomy" id="5888"/>
    <lineage>
        <taxon>Eukaryota</taxon>
        <taxon>Sar</taxon>
        <taxon>Alveolata</taxon>
        <taxon>Ciliophora</taxon>
        <taxon>Intramacronucleata</taxon>
        <taxon>Oligohymenophorea</taxon>
        <taxon>Peniculida</taxon>
        <taxon>Parameciidae</taxon>
        <taxon>Paramecium</taxon>
    </lineage>
</organism>
<dbReference type="SUPFAM" id="SSF90229">
    <property type="entry name" value="CCCH zinc finger"/>
    <property type="match status" value="1"/>
</dbReference>
<keyword evidence="8" id="KW-1185">Reference proteome</keyword>
<dbReference type="OrthoDB" id="297826at2759"/>
<dbReference type="OMA" id="MSAFYTR"/>
<keyword evidence="1 4" id="KW-0479">Metal-binding</keyword>
<evidence type="ECO:0000256" key="1">
    <source>
        <dbReference type="ARBA" id="ARBA00022723"/>
    </source>
</evidence>
<protein>
    <recommendedName>
        <fullName evidence="6">C3H1-type domain-containing protein</fullName>
    </recommendedName>
</protein>
<dbReference type="InParanoid" id="A0CKZ8"/>
<dbReference type="InterPro" id="IPR036855">
    <property type="entry name" value="Znf_CCCH_sf"/>
</dbReference>
<evidence type="ECO:0000313" key="7">
    <source>
        <dbReference type="EMBL" id="CAK71465.1"/>
    </source>
</evidence>
<dbReference type="KEGG" id="ptm:GSPATT00008012001"/>
<sequence>MDQITNKELMKKINMKLKSAVTVYAKIQIVNYLLNSTPEFIDMFGWTGSMKMITQYLKEALKCIQANEELIDKIFMLLLKMNLNDEMLKESEMGQLLIKIKDKRLLEDQKVSVNDQILQKWLKIKARYRSTLEDFKKNNNQKDKYEERKKKVKRNLSSSSNESSNKKKKNKKKNVRFAREDFLMNYKFFKRDDEPNQRGMTIEEVVTFQKQYAGELRRLYQINGYDIKHRESMMEGQEHKLQLDNIQQMIEQIPFIKPLSKLLNLLELRHTFLIPYDTNFKETQKQQMRTESKMSAFYTRDVNISTNFNLQQIPDQPGYNEISNTQAGMQSRIIHLDPPKREDLMFMVQIICDRGFTELEQKHKNANTKQIKGILKKPQEEQSKQKDVMLNQAKQDLQPKMQQLVQMVEQKQNHSQESILTLLHDIIQKLKEIGEEQYIKNFKSFLETKLNDKQSIITEQERIKSQQEQQRTRIEQLQSINPIQAQRLRAYKTKHCHNFHSPIGCTRGDNCNFIHDSRYPGRPAPILQQPNFLNKTLYPQPFMQLNIPPLLRQLSPAFLLGRLNKYDSL</sequence>
<feature type="compositionally biased region" description="Basic and acidic residues" evidence="5">
    <location>
        <begin position="140"/>
        <end position="149"/>
    </location>
</feature>
<evidence type="ECO:0000259" key="6">
    <source>
        <dbReference type="PROSITE" id="PS50103"/>
    </source>
</evidence>
<dbReference type="GO" id="GO:0008270">
    <property type="term" value="F:zinc ion binding"/>
    <property type="evidence" value="ECO:0007669"/>
    <property type="project" value="UniProtKB-KW"/>
</dbReference>